<accession>A0A169RYT8</accession>
<dbReference type="GO" id="GO:0003677">
    <property type="term" value="F:DNA binding"/>
    <property type="evidence" value="ECO:0007669"/>
    <property type="project" value="UniProtKB-KW"/>
</dbReference>
<dbReference type="SUPFAM" id="SSF56349">
    <property type="entry name" value="DNA breaking-rejoining enzymes"/>
    <property type="match status" value="1"/>
</dbReference>
<feature type="domain" description="Tyr recombinase" evidence="4">
    <location>
        <begin position="186"/>
        <end position="382"/>
    </location>
</feature>
<gene>
    <name evidence="5" type="ORF">N24_1936</name>
</gene>
<dbReference type="Proteomes" id="UP000218244">
    <property type="component" value="Chromosome"/>
</dbReference>
<dbReference type="GO" id="GO:0015074">
    <property type="term" value="P:DNA integration"/>
    <property type="evidence" value="ECO:0007669"/>
    <property type="project" value="InterPro"/>
</dbReference>
<proteinExistence type="inferred from homology"/>
<dbReference type="Gene3D" id="1.10.443.10">
    <property type="entry name" value="Intergrase catalytic core"/>
    <property type="match status" value="1"/>
</dbReference>
<dbReference type="InterPro" id="IPR050090">
    <property type="entry name" value="Tyrosine_recombinase_XerCD"/>
</dbReference>
<dbReference type="InterPro" id="IPR013762">
    <property type="entry name" value="Integrase-like_cat_sf"/>
</dbReference>
<dbReference type="Pfam" id="PF00589">
    <property type="entry name" value="Phage_integrase"/>
    <property type="match status" value="1"/>
</dbReference>
<evidence type="ECO:0000256" key="1">
    <source>
        <dbReference type="ARBA" id="ARBA00008857"/>
    </source>
</evidence>
<dbReference type="Gene3D" id="1.10.150.130">
    <property type="match status" value="1"/>
</dbReference>
<dbReference type="GO" id="GO:0006310">
    <property type="term" value="P:DNA recombination"/>
    <property type="evidence" value="ECO:0007669"/>
    <property type="project" value="UniProtKB-KW"/>
</dbReference>
<dbReference type="PROSITE" id="PS51898">
    <property type="entry name" value="TYR_RECOMBINASE"/>
    <property type="match status" value="1"/>
</dbReference>
<evidence type="ECO:0000259" key="4">
    <source>
        <dbReference type="PROSITE" id="PS51898"/>
    </source>
</evidence>
<dbReference type="PANTHER" id="PTHR30349:SF64">
    <property type="entry name" value="PROPHAGE INTEGRASE INTD-RELATED"/>
    <property type="match status" value="1"/>
</dbReference>
<evidence type="ECO:0000256" key="3">
    <source>
        <dbReference type="ARBA" id="ARBA00023172"/>
    </source>
</evidence>
<comment type="similarity">
    <text evidence="1">Belongs to the 'phage' integrase family.</text>
</comment>
<dbReference type="EMBL" id="AP017369">
    <property type="protein sequence ID" value="BAU96198.1"/>
    <property type="molecule type" value="Genomic_DNA"/>
</dbReference>
<organism evidence="5 6">
    <name type="scientific">Corynebacterium suranareeae</name>
    <dbReference type="NCBI Taxonomy" id="2506452"/>
    <lineage>
        <taxon>Bacteria</taxon>
        <taxon>Bacillati</taxon>
        <taxon>Actinomycetota</taxon>
        <taxon>Actinomycetes</taxon>
        <taxon>Mycobacteriales</taxon>
        <taxon>Corynebacteriaceae</taxon>
        <taxon>Corynebacterium</taxon>
    </lineage>
</organism>
<sequence>MSRSRNWGEIEKLRSGRYRARFMHEGRRYSAPHTFGTKGEADEFLASERTAIINGTWMDFEMREKFKRAQLEAEERMMESFFSYASRWIETRTNARGKKLTQGVKDEYLRYITSDRLSYWADYGLFEITVADVREWYSDTIQDGKLTAMARNYTLMKSVMNTAVEDGIIPTNPCKVRGGGSASTGKDVDVPTSAELDAIIAALPVKYFVIAVVAIAGGLRYGEIVALRTTDVDVYFNREGEVDCVRIRISRSITHTKYHGRVEGPPKSAAGVRSLYIYGEDAVTIAAYVDSVDVGQRLWSAIGDPEDPMPYHTFKHNWDRARKSIHSTATVHSMRHYSGTKYAQVGATLKEVMARLGHSTPSAALRYQHSGERDGELAKRVARKSA</sequence>
<dbReference type="RefSeq" id="WP_096456518.1">
    <property type="nucleotide sequence ID" value="NZ_AP017369.1"/>
</dbReference>
<dbReference type="Pfam" id="PF26003">
    <property type="entry name" value="Integrase_N_phage"/>
    <property type="match status" value="1"/>
</dbReference>
<dbReference type="InterPro" id="IPR011010">
    <property type="entry name" value="DNA_brk_join_enz"/>
</dbReference>
<keyword evidence="3" id="KW-0233">DNA recombination</keyword>
<dbReference type="PANTHER" id="PTHR30349">
    <property type="entry name" value="PHAGE INTEGRASE-RELATED"/>
    <property type="match status" value="1"/>
</dbReference>
<dbReference type="InterPro" id="IPR010998">
    <property type="entry name" value="Integrase_recombinase_N"/>
</dbReference>
<reference evidence="5 6" key="1">
    <citation type="submission" date="2016-02" db="EMBL/GenBank/DDBJ databases">
        <title>Corynebacterium glutamicum N24 whole genome sequencing project.</title>
        <authorList>
            <person name="Matsutani M."/>
            <person name="Nangtapong N."/>
            <person name="Yakushi T."/>
            <person name="Matsushita K."/>
        </authorList>
    </citation>
    <scope>NUCLEOTIDE SEQUENCE [LARGE SCALE GENOMIC DNA]</scope>
    <source>
        <strain evidence="5 6">N24</strain>
    </source>
</reference>
<dbReference type="InterPro" id="IPR058717">
    <property type="entry name" value="Phage_L5_Integrase_N"/>
</dbReference>
<dbReference type="KEGG" id="csur:N24_1936"/>
<keyword evidence="6" id="KW-1185">Reference proteome</keyword>
<dbReference type="InterPro" id="IPR002104">
    <property type="entry name" value="Integrase_catalytic"/>
</dbReference>
<dbReference type="AlphaFoldDB" id="A0A169RYT8"/>
<name>A0A169RYT8_9CORY</name>
<evidence type="ECO:0000313" key="5">
    <source>
        <dbReference type="EMBL" id="BAU96198.1"/>
    </source>
</evidence>
<keyword evidence="2" id="KW-0238">DNA-binding</keyword>
<evidence type="ECO:0000313" key="6">
    <source>
        <dbReference type="Proteomes" id="UP000218244"/>
    </source>
</evidence>
<evidence type="ECO:0000256" key="2">
    <source>
        <dbReference type="ARBA" id="ARBA00023125"/>
    </source>
</evidence>
<protein>
    <submittedName>
        <fullName evidence="5">Integrase</fullName>
    </submittedName>
</protein>